<feature type="region of interest" description="Disordered" evidence="1">
    <location>
        <begin position="52"/>
        <end position="77"/>
    </location>
</feature>
<keyword evidence="3" id="KW-1185">Reference proteome</keyword>
<accession>A0A8X6PFW5</accession>
<evidence type="ECO:0000313" key="2">
    <source>
        <dbReference type="EMBL" id="GFT68951.1"/>
    </source>
</evidence>
<gene>
    <name evidence="2" type="ORF">NPIL_677481</name>
</gene>
<dbReference type="Proteomes" id="UP000887013">
    <property type="component" value="Unassembled WGS sequence"/>
</dbReference>
<proteinExistence type="predicted"/>
<name>A0A8X6PFW5_NEPPI</name>
<comment type="caution">
    <text evidence="2">The sequence shown here is derived from an EMBL/GenBank/DDBJ whole genome shotgun (WGS) entry which is preliminary data.</text>
</comment>
<sequence length="77" mass="8359">MRLVMPSALSTVDGSSCAYYGREGELGFDSVFMNPTTLLKEWLLPKILNPSERSKGGLRESGVPSPTGSDCHEIGRE</sequence>
<organism evidence="2 3">
    <name type="scientific">Nephila pilipes</name>
    <name type="common">Giant wood spider</name>
    <name type="synonym">Nephila maculata</name>
    <dbReference type="NCBI Taxonomy" id="299642"/>
    <lineage>
        <taxon>Eukaryota</taxon>
        <taxon>Metazoa</taxon>
        <taxon>Ecdysozoa</taxon>
        <taxon>Arthropoda</taxon>
        <taxon>Chelicerata</taxon>
        <taxon>Arachnida</taxon>
        <taxon>Araneae</taxon>
        <taxon>Araneomorphae</taxon>
        <taxon>Entelegynae</taxon>
        <taxon>Araneoidea</taxon>
        <taxon>Nephilidae</taxon>
        <taxon>Nephila</taxon>
    </lineage>
</organism>
<evidence type="ECO:0000313" key="3">
    <source>
        <dbReference type="Proteomes" id="UP000887013"/>
    </source>
</evidence>
<dbReference type="EMBL" id="BMAW01116069">
    <property type="protein sequence ID" value="GFT68951.1"/>
    <property type="molecule type" value="Genomic_DNA"/>
</dbReference>
<protein>
    <submittedName>
        <fullName evidence="2">Uncharacterized protein</fullName>
    </submittedName>
</protein>
<evidence type="ECO:0000256" key="1">
    <source>
        <dbReference type="SAM" id="MobiDB-lite"/>
    </source>
</evidence>
<dbReference type="AlphaFoldDB" id="A0A8X6PFW5"/>
<reference evidence="2" key="1">
    <citation type="submission" date="2020-08" db="EMBL/GenBank/DDBJ databases">
        <title>Multicomponent nature underlies the extraordinary mechanical properties of spider dragline silk.</title>
        <authorList>
            <person name="Kono N."/>
            <person name="Nakamura H."/>
            <person name="Mori M."/>
            <person name="Yoshida Y."/>
            <person name="Ohtoshi R."/>
            <person name="Malay A.D."/>
            <person name="Moran D.A.P."/>
            <person name="Tomita M."/>
            <person name="Numata K."/>
            <person name="Arakawa K."/>
        </authorList>
    </citation>
    <scope>NUCLEOTIDE SEQUENCE</scope>
</reference>